<evidence type="ECO:0000313" key="10">
    <source>
        <dbReference type="EMBL" id="KAF4709367.1"/>
    </source>
</evidence>
<keyword evidence="3" id="KW-0808">Transferase</keyword>
<dbReference type="GO" id="GO:0000139">
    <property type="term" value="C:Golgi membrane"/>
    <property type="evidence" value="ECO:0007669"/>
    <property type="project" value="TreeGrafter"/>
</dbReference>
<proteinExistence type="inferred from homology"/>
<protein>
    <recommendedName>
        <fullName evidence="9">Sphingomyelin synthase-like domain-containing protein</fullName>
    </recommendedName>
</protein>
<keyword evidence="6" id="KW-1133">Transmembrane helix</keyword>
<accession>A0A7J6QM71</accession>
<sequence>LRVLNLADNPGLTSVTAASLAKCIDGARGSEQDTPKDVVEIACSNRSGRAKPRQLEFIDFTGCSVDEESVQEELDQALGSSGKKLPAYRRHQNDVQPPEYPAKIPVEAIKRHIQKVFQHEDDASASSDKTRKRLLLLRGTAERHPMLDMRDKGTGRQQAPHSALFDFICQPMKQLACWQLVAGCLWMAACAYVNCISQVYSDKFHNEYYHGRTPELLPDLGFYLFPRIEILHLADYWNVSMAVGTMVPVVLFHPERRKVILRFLAIQGSVFLLRSATIIVTLLPQPYPLCVNGSSPDENVFIEAVKIVLGIRITCGDLLFSGHTANLTLMALIWSEYGYGFLAVDATTRGYSALGGSNRGQVGRRHRGGPVLHFVFRRLLPLLWWAAAISG</sequence>
<evidence type="ECO:0000256" key="7">
    <source>
        <dbReference type="ARBA" id="ARBA00023098"/>
    </source>
</evidence>
<dbReference type="Proteomes" id="UP000574390">
    <property type="component" value="Unassembled WGS sequence"/>
</dbReference>
<comment type="caution">
    <text evidence="10">The sequence shown here is derived from an EMBL/GenBank/DDBJ whole genome shotgun (WGS) entry which is preliminary data.</text>
</comment>
<dbReference type="InterPro" id="IPR025749">
    <property type="entry name" value="Sphingomyelin_synth-like_dom"/>
</dbReference>
<comment type="similarity">
    <text evidence="2">Belongs to the sphingomyelin synthase family.</text>
</comment>
<evidence type="ECO:0000259" key="9">
    <source>
        <dbReference type="Pfam" id="PF14360"/>
    </source>
</evidence>
<evidence type="ECO:0000256" key="3">
    <source>
        <dbReference type="ARBA" id="ARBA00022679"/>
    </source>
</evidence>
<evidence type="ECO:0000256" key="1">
    <source>
        <dbReference type="ARBA" id="ARBA00004141"/>
    </source>
</evidence>
<dbReference type="PANTHER" id="PTHR21290:SF25">
    <property type="entry name" value="SPHINGOMYELIN SYNTHASE-RELATED PROTEIN 1"/>
    <property type="match status" value="1"/>
</dbReference>
<reference evidence="10 11" key="1">
    <citation type="submission" date="2020-04" db="EMBL/GenBank/DDBJ databases">
        <title>Perkinsus olseni comparative genomics.</title>
        <authorList>
            <person name="Bogema D.R."/>
        </authorList>
    </citation>
    <scope>NUCLEOTIDE SEQUENCE [LARGE SCALE GENOMIC DNA]</scope>
    <source>
        <strain evidence="10">ATCC PRA-205</strain>
    </source>
</reference>
<dbReference type="GO" id="GO:0005789">
    <property type="term" value="C:endoplasmic reticulum membrane"/>
    <property type="evidence" value="ECO:0007669"/>
    <property type="project" value="TreeGrafter"/>
</dbReference>
<dbReference type="PANTHER" id="PTHR21290">
    <property type="entry name" value="SPHINGOMYELIN SYNTHETASE"/>
    <property type="match status" value="1"/>
</dbReference>
<organism evidence="10 11">
    <name type="scientific">Perkinsus olseni</name>
    <name type="common">Perkinsus atlanticus</name>
    <dbReference type="NCBI Taxonomy" id="32597"/>
    <lineage>
        <taxon>Eukaryota</taxon>
        <taxon>Sar</taxon>
        <taxon>Alveolata</taxon>
        <taxon>Perkinsozoa</taxon>
        <taxon>Perkinsea</taxon>
        <taxon>Perkinsida</taxon>
        <taxon>Perkinsidae</taxon>
        <taxon>Perkinsus</taxon>
    </lineage>
</organism>
<feature type="non-terminal residue" evidence="10">
    <location>
        <position position="1"/>
    </location>
</feature>
<dbReference type="GO" id="GO:0047493">
    <property type="term" value="F:ceramide cholinephosphotransferase activity"/>
    <property type="evidence" value="ECO:0007669"/>
    <property type="project" value="TreeGrafter"/>
</dbReference>
<dbReference type="GO" id="GO:0046513">
    <property type="term" value="P:ceramide biosynthetic process"/>
    <property type="evidence" value="ECO:0007669"/>
    <property type="project" value="TreeGrafter"/>
</dbReference>
<dbReference type="GO" id="GO:0033188">
    <property type="term" value="F:sphingomyelin synthase activity"/>
    <property type="evidence" value="ECO:0007669"/>
    <property type="project" value="TreeGrafter"/>
</dbReference>
<gene>
    <name evidence="10" type="ORF">FOZ62_029590</name>
</gene>
<feature type="non-terminal residue" evidence="10">
    <location>
        <position position="391"/>
    </location>
</feature>
<keyword evidence="7" id="KW-0443">Lipid metabolism</keyword>
<evidence type="ECO:0000256" key="2">
    <source>
        <dbReference type="ARBA" id="ARBA00005441"/>
    </source>
</evidence>
<dbReference type="EMBL" id="JABANM010028651">
    <property type="protein sequence ID" value="KAF4709367.1"/>
    <property type="molecule type" value="Genomic_DNA"/>
</dbReference>
<keyword evidence="8" id="KW-0472">Membrane</keyword>
<comment type="subcellular location">
    <subcellularLocation>
        <location evidence="1">Membrane</location>
        <topology evidence="1">Multi-pass membrane protein</topology>
    </subcellularLocation>
</comment>
<dbReference type="InterPro" id="IPR045221">
    <property type="entry name" value="Sphingomyelin_synth-like"/>
</dbReference>
<evidence type="ECO:0000313" key="11">
    <source>
        <dbReference type="Proteomes" id="UP000574390"/>
    </source>
</evidence>
<keyword evidence="4" id="KW-0812">Transmembrane</keyword>
<dbReference type="AlphaFoldDB" id="A0A7J6QM71"/>
<evidence type="ECO:0000256" key="5">
    <source>
        <dbReference type="ARBA" id="ARBA00022919"/>
    </source>
</evidence>
<keyword evidence="5" id="KW-0746">Sphingolipid metabolism</keyword>
<dbReference type="GO" id="GO:0005886">
    <property type="term" value="C:plasma membrane"/>
    <property type="evidence" value="ECO:0007669"/>
    <property type="project" value="TreeGrafter"/>
</dbReference>
<evidence type="ECO:0000256" key="6">
    <source>
        <dbReference type="ARBA" id="ARBA00022989"/>
    </source>
</evidence>
<dbReference type="Pfam" id="PF14360">
    <property type="entry name" value="PAP2_C"/>
    <property type="match status" value="1"/>
</dbReference>
<evidence type="ECO:0000256" key="8">
    <source>
        <dbReference type="ARBA" id="ARBA00023136"/>
    </source>
</evidence>
<feature type="domain" description="Sphingomyelin synthase-like" evidence="9">
    <location>
        <begin position="314"/>
        <end position="338"/>
    </location>
</feature>
<name>A0A7J6QM71_PEROL</name>
<evidence type="ECO:0000256" key="4">
    <source>
        <dbReference type="ARBA" id="ARBA00022692"/>
    </source>
</evidence>